<evidence type="ECO:0000256" key="1">
    <source>
        <dbReference type="ARBA" id="ARBA00004141"/>
    </source>
</evidence>
<evidence type="ECO:0000313" key="7">
    <source>
        <dbReference type="EMBL" id="KAJ1604619.1"/>
    </source>
</evidence>
<reference evidence="7" key="1">
    <citation type="submission" date="2022-10" db="EMBL/GenBank/DDBJ databases">
        <title>Adaptive evolution leads to modifications in subtelomeric GC content in a zoonotic Cryptosporidium species.</title>
        <authorList>
            <person name="Li J."/>
            <person name="Feng Y."/>
            <person name="Xiao L."/>
        </authorList>
    </citation>
    <scope>NUCLEOTIDE SEQUENCE</scope>
    <source>
        <strain evidence="7">33844</strain>
    </source>
</reference>
<dbReference type="GO" id="GO:0016020">
    <property type="term" value="C:membrane"/>
    <property type="evidence" value="ECO:0007669"/>
    <property type="project" value="UniProtKB-SubCell"/>
</dbReference>
<evidence type="ECO:0000256" key="4">
    <source>
        <dbReference type="ARBA" id="ARBA00023136"/>
    </source>
</evidence>
<dbReference type="InterPro" id="IPR004895">
    <property type="entry name" value="Prenylated_rab_accept_PRA1"/>
</dbReference>
<keyword evidence="4 6" id="KW-0472">Membrane</keyword>
<protein>
    <recommendedName>
        <fullName evidence="8">PRA1 family protein</fullName>
    </recommendedName>
</protein>
<evidence type="ECO:0000256" key="6">
    <source>
        <dbReference type="SAM" id="Phobius"/>
    </source>
</evidence>
<dbReference type="OrthoDB" id="63113at2759"/>
<comment type="caution">
    <text evidence="7">The sequence shown here is derived from an EMBL/GenBank/DDBJ whole genome shotgun (WGS) entry which is preliminary data.</text>
</comment>
<dbReference type="InterPro" id="IPR036224">
    <property type="entry name" value="GINS_bundle-like_dom_sf"/>
</dbReference>
<feature type="region of interest" description="Disordered" evidence="5">
    <location>
        <begin position="1"/>
        <end position="21"/>
    </location>
</feature>
<feature type="transmembrane region" description="Helical" evidence="6">
    <location>
        <begin position="484"/>
        <end position="517"/>
    </location>
</feature>
<accession>A0A9D5DEA5</accession>
<gene>
    <name evidence="7" type="ORF">OJ253_3563</name>
</gene>
<evidence type="ECO:0000256" key="5">
    <source>
        <dbReference type="SAM" id="MobiDB-lite"/>
    </source>
</evidence>
<dbReference type="AlphaFoldDB" id="A0A9D5DEA5"/>
<comment type="subcellular location">
    <subcellularLocation>
        <location evidence="1">Membrane</location>
        <topology evidence="1">Multi-pass membrane protein</topology>
    </subcellularLocation>
</comment>
<name>A0A9D5DEA5_9CRYT</name>
<evidence type="ECO:0000256" key="3">
    <source>
        <dbReference type="ARBA" id="ARBA00022989"/>
    </source>
</evidence>
<evidence type="ECO:0008006" key="8">
    <source>
        <dbReference type="Google" id="ProtNLM"/>
    </source>
</evidence>
<dbReference type="Pfam" id="PF03208">
    <property type="entry name" value="PRA1"/>
    <property type="match status" value="1"/>
</dbReference>
<feature type="compositionally biased region" description="Basic and acidic residues" evidence="5">
    <location>
        <begin position="10"/>
        <end position="21"/>
    </location>
</feature>
<dbReference type="Gene3D" id="1.20.58.1030">
    <property type="match status" value="1"/>
</dbReference>
<keyword evidence="2 6" id="KW-0812">Transmembrane</keyword>
<dbReference type="SUPFAM" id="SSF158573">
    <property type="entry name" value="GINS helical bundle-like"/>
    <property type="match status" value="1"/>
</dbReference>
<sequence length="538" mass="60083">MDFADEEYPPVEKENQETNPIDRNDLEYIDKVYDSKNFGLADDLQIRDLRVAQEALLTCWINELVSPELLTHCEPSIQVLCYSIYKEKERQQLQESERVALSIEDRIEQDLTNLHIQRSTNMLKMYLKQRIMKISEFPDFSIANSRVKHDSGAEPSISQEEAIFALKLSRLQWKYLDEVISKMKNTLATDSSVPIPAPPLHRFVRIQCVNSIGKVQLQPLGTLDSHTFTQLVESEGFSQTDSENVINIEKGKIYTCSYAISGGYSGCLNKRARVRTSAFFCGLFESTEIGGLAFAEELHSHQGFWGPVWNKKMYREQSSVVLDSPVNGVGSGLGSTGTSSMSSNFNRLESMSRSGSKSGSVAPKSSEYGPTVQQILETYESIRLKAQTISKRKLRSWEGDFFCLSSFQKVSQPKEITDRLERNLRYFLLNYIVIILGMTALSLILNPVSLIIIILATFSSAFVASRPTDMVTLPGDNPISKKVALYTIAGVSTVIILVFSGALLFTSLAVSLVLVCIHAAIHVGKANYDQVASLESEV</sequence>
<evidence type="ECO:0000256" key="2">
    <source>
        <dbReference type="ARBA" id="ARBA00022692"/>
    </source>
</evidence>
<organism evidence="7">
    <name type="scientific">Cryptosporidium canis</name>
    <dbReference type="NCBI Taxonomy" id="195482"/>
    <lineage>
        <taxon>Eukaryota</taxon>
        <taxon>Sar</taxon>
        <taxon>Alveolata</taxon>
        <taxon>Apicomplexa</taxon>
        <taxon>Conoidasida</taxon>
        <taxon>Coccidia</taxon>
        <taxon>Eucoccidiorida</taxon>
        <taxon>Eimeriorina</taxon>
        <taxon>Cryptosporidiidae</taxon>
        <taxon>Cryptosporidium</taxon>
    </lineage>
</organism>
<feature type="transmembrane region" description="Helical" evidence="6">
    <location>
        <begin position="431"/>
        <end position="464"/>
    </location>
</feature>
<proteinExistence type="predicted"/>
<dbReference type="PANTHER" id="PTHR19317:SF0">
    <property type="entry name" value="PRENYLATED RAB ACCEPTOR PROTEIN 1"/>
    <property type="match status" value="1"/>
</dbReference>
<dbReference type="Proteomes" id="UP001067231">
    <property type="component" value="Unassembled WGS sequence"/>
</dbReference>
<dbReference type="GO" id="GO:0005794">
    <property type="term" value="C:Golgi apparatus"/>
    <property type="evidence" value="ECO:0007669"/>
    <property type="project" value="TreeGrafter"/>
</dbReference>
<dbReference type="EMBL" id="JAPCXC010000127">
    <property type="protein sequence ID" value="KAJ1604619.1"/>
    <property type="molecule type" value="Genomic_DNA"/>
</dbReference>
<dbReference type="PANTHER" id="PTHR19317">
    <property type="entry name" value="PRENYLATED RAB ACCEPTOR 1-RELATED"/>
    <property type="match status" value="1"/>
</dbReference>
<keyword evidence="3 6" id="KW-1133">Transmembrane helix</keyword>